<dbReference type="Pfam" id="PF12609">
    <property type="entry name" value="DUF3774"/>
    <property type="match status" value="1"/>
</dbReference>
<protein>
    <recommendedName>
        <fullName evidence="3">Wound-responsive family protein</fullName>
    </recommendedName>
</protein>
<sequence length="58" mass="6557">MSSVSRAWMAAGIAVVNEHTDQGYKLRSLINSFRHGKKTTHSDDSLRQVMYMNCWGPS</sequence>
<dbReference type="Proteomes" id="UP000215914">
    <property type="component" value="Unassembled WGS sequence"/>
</dbReference>
<proteinExistence type="predicted"/>
<comment type="caution">
    <text evidence="1">The sequence shown here is derived from an EMBL/GenBank/DDBJ whole genome shotgun (WGS) entry which is preliminary data.</text>
</comment>
<dbReference type="Gramene" id="mRNA:HanXRQr2_Chr06g0247651">
    <property type="protein sequence ID" value="CDS:HanXRQr2_Chr06g0247651.1"/>
    <property type="gene ID" value="HanXRQr2_Chr06g0247651"/>
</dbReference>
<reference evidence="1" key="1">
    <citation type="journal article" date="2017" name="Nature">
        <title>The sunflower genome provides insights into oil metabolism, flowering and Asterid evolution.</title>
        <authorList>
            <person name="Badouin H."/>
            <person name="Gouzy J."/>
            <person name="Grassa C.J."/>
            <person name="Murat F."/>
            <person name="Staton S.E."/>
            <person name="Cottret L."/>
            <person name="Lelandais-Briere C."/>
            <person name="Owens G.L."/>
            <person name="Carrere S."/>
            <person name="Mayjonade B."/>
            <person name="Legrand L."/>
            <person name="Gill N."/>
            <person name="Kane N.C."/>
            <person name="Bowers J.E."/>
            <person name="Hubner S."/>
            <person name="Bellec A."/>
            <person name="Berard A."/>
            <person name="Berges H."/>
            <person name="Blanchet N."/>
            <person name="Boniface M.C."/>
            <person name="Brunel D."/>
            <person name="Catrice O."/>
            <person name="Chaidir N."/>
            <person name="Claudel C."/>
            <person name="Donnadieu C."/>
            <person name="Faraut T."/>
            <person name="Fievet G."/>
            <person name="Helmstetter N."/>
            <person name="King M."/>
            <person name="Knapp S.J."/>
            <person name="Lai Z."/>
            <person name="Le Paslier M.C."/>
            <person name="Lippi Y."/>
            <person name="Lorenzon L."/>
            <person name="Mandel J.R."/>
            <person name="Marage G."/>
            <person name="Marchand G."/>
            <person name="Marquand E."/>
            <person name="Bret-Mestries E."/>
            <person name="Morien E."/>
            <person name="Nambeesan S."/>
            <person name="Nguyen T."/>
            <person name="Pegot-Espagnet P."/>
            <person name="Pouilly N."/>
            <person name="Raftis F."/>
            <person name="Sallet E."/>
            <person name="Schiex T."/>
            <person name="Thomas J."/>
            <person name="Vandecasteele C."/>
            <person name="Vares D."/>
            <person name="Vear F."/>
            <person name="Vautrin S."/>
            <person name="Crespi M."/>
            <person name="Mangin B."/>
            <person name="Burke J.M."/>
            <person name="Salse J."/>
            <person name="Munos S."/>
            <person name="Vincourt P."/>
            <person name="Rieseberg L.H."/>
            <person name="Langlade N.B."/>
        </authorList>
    </citation>
    <scope>NUCLEOTIDE SEQUENCE</scope>
    <source>
        <tissue evidence="1">Leaves</tissue>
    </source>
</reference>
<organism evidence="1 2">
    <name type="scientific">Helianthus annuus</name>
    <name type="common">Common sunflower</name>
    <dbReference type="NCBI Taxonomy" id="4232"/>
    <lineage>
        <taxon>Eukaryota</taxon>
        <taxon>Viridiplantae</taxon>
        <taxon>Streptophyta</taxon>
        <taxon>Embryophyta</taxon>
        <taxon>Tracheophyta</taxon>
        <taxon>Spermatophyta</taxon>
        <taxon>Magnoliopsida</taxon>
        <taxon>eudicotyledons</taxon>
        <taxon>Gunneridae</taxon>
        <taxon>Pentapetalae</taxon>
        <taxon>asterids</taxon>
        <taxon>campanulids</taxon>
        <taxon>Asterales</taxon>
        <taxon>Asteraceae</taxon>
        <taxon>Asteroideae</taxon>
        <taxon>Heliantheae alliance</taxon>
        <taxon>Heliantheae</taxon>
        <taxon>Helianthus</taxon>
    </lineage>
</organism>
<dbReference type="InterPro" id="IPR022251">
    <property type="entry name" value="DUF3774_wound-induced"/>
</dbReference>
<name>A0A9K3NID9_HELAN</name>
<evidence type="ECO:0000313" key="2">
    <source>
        <dbReference type="Proteomes" id="UP000215914"/>
    </source>
</evidence>
<dbReference type="PANTHER" id="PTHR33090">
    <property type="entry name" value="DUF3774 DOMAIN PROTEIN-RELATED"/>
    <property type="match status" value="1"/>
</dbReference>
<evidence type="ECO:0008006" key="3">
    <source>
        <dbReference type="Google" id="ProtNLM"/>
    </source>
</evidence>
<keyword evidence="2" id="KW-1185">Reference proteome</keyword>
<accession>A0A9K3NID9</accession>
<dbReference type="AlphaFoldDB" id="A0A9K3NID9"/>
<evidence type="ECO:0000313" key="1">
    <source>
        <dbReference type="EMBL" id="KAF5801394.1"/>
    </source>
</evidence>
<reference evidence="1" key="2">
    <citation type="submission" date="2020-06" db="EMBL/GenBank/DDBJ databases">
        <title>Helianthus annuus Genome sequencing and assembly Release 2.</title>
        <authorList>
            <person name="Gouzy J."/>
            <person name="Langlade N."/>
            <person name="Munos S."/>
        </authorList>
    </citation>
    <scope>NUCLEOTIDE SEQUENCE</scope>
    <source>
        <tissue evidence="1">Leaves</tissue>
    </source>
</reference>
<dbReference type="EMBL" id="MNCJ02000321">
    <property type="protein sequence ID" value="KAF5801394.1"/>
    <property type="molecule type" value="Genomic_DNA"/>
</dbReference>
<gene>
    <name evidence="1" type="ORF">HanXRQr2_Chr06g0247651</name>
</gene>